<dbReference type="PANTHER" id="PTHR11042:SF190">
    <property type="entry name" value="MITOSIS INHIBITOR PROTEIN KINASE MIK1"/>
    <property type="match status" value="1"/>
</dbReference>
<feature type="domain" description="Protein kinase" evidence="6">
    <location>
        <begin position="477"/>
        <end position="779"/>
    </location>
</feature>
<organism evidence="7">
    <name type="scientific">Mytilinidion resinicola</name>
    <dbReference type="NCBI Taxonomy" id="574789"/>
    <lineage>
        <taxon>Eukaryota</taxon>
        <taxon>Fungi</taxon>
        <taxon>Dikarya</taxon>
        <taxon>Ascomycota</taxon>
        <taxon>Pezizomycotina</taxon>
        <taxon>Dothideomycetes</taxon>
        <taxon>Pleosporomycetidae</taxon>
        <taxon>Mytilinidiales</taxon>
        <taxon>Mytilinidiaceae</taxon>
        <taxon>Mytilinidion</taxon>
    </lineage>
</organism>
<feature type="compositionally biased region" description="Low complexity" evidence="5">
    <location>
        <begin position="243"/>
        <end position="280"/>
    </location>
</feature>
<dbReference type="AlphaFoldDB" id="A0A6A6Z7W2"/>
<evidence type="ECO:0000259" key="6">
    <source>
        <dbReference type="PROSITE" id="PS50011"/>
    </source>
</evidence>
<evidence type="ECO:0000313" key="8">
    <source>
        <dbReference type="Proteomes" id="UP000504636"/>
    </source>
</evidence>
<dbReference type="GO" id="GO:0004713">
    <property type="term" value="F:protein tyrosine kinase activity"/>
    <property type="evidence" value="ECO:0007669"/>
    <property type="project" value="TreeGrafter"/>
</dbReference>
<dbReference type="SMART" id="SM00220">
    <property type="entry name" value="S_TKc"/>
    <property type="match status" value="1"/>
</dbReference>
<dbReference type="GO" id="GO:0005524">
    <property type="term" value="F:ATP binding"/>
    <property type="evidence" value="ECO:0007669"/>
    <property type="project" value="UniProtKB-KW"/>
</dbReference>
<evidence type="ECO:0000256" key="5">
    <source>
        <dbReference type="SAM" id="MobiDB-lite"/>
    </source>
</evidence>
<sequence>MCRRRLARIPGQASATDGCRAPCCSTESSATRPEPGCHLQKPGGAPGAAQPASRWAKVPVCRALVEIHVSWSPCGGRWQKQTPPRRQPDSACSVLCPRLPSAWWSGEASQDVASFIRSLAAQSSYPPPNPPFPGPIAGRDTQRRRPRCRASVNSALLSHCPLHLLALWKCHLCFSRLLFGPPAPVLLPTSAAMQHSSNSPWRLPLPQNSAPQKHAFSLQHTVSMVNLHEEPDWQFPRSPPSPSASTTSSTTSRSSTPTNSNNPYTNMANSSTLSLSNRTSPNGSPQSRTPQYTSRSATPVAPQPVRPIVVSTSLTPTSPATSSAGESLRGNDFPLSPAPKYPQSPTPNPYRTNGAVAPPPLPTAFVTPTLLTQYGRMYPDLLRRQGWERSTAQRTYTWALSNPRTALLFFLCDDVDSWRKAVIYCLEDEKMPFSEDDLQGIAANPKKAVEIQWRVTAKELPQNGGHVEFQARETVPLQQLNLLRSTAEKNVDKVAWLGDSDDRILVRKRFIYTRPSQKSSLLTQIADFKRLDHRNIAHVVCSYAQGNVIGIVTNSAQYSLDDYLQFPLDAHRAKQLLDWTNDLCQAVDYLHGQQISHRTIRPRKILIDGSRIYLAAFGISSTSSHHDEGSPHARDPLSTSPPSHSKRADPSYFTDQSYIYAAPESITPRAKKPGRPADVFALGCIFLAIMTVLKSQSLTSFSAYRAGGTHDASFHANADRVANWRMRLQTMGGGGWAGAQRERREQALKLELSVLGCIEAMVREDPGKRVKMRKLAPYMARLCEVKGAGGRRRSFDGLGINGPNGIQGLNGILNGAGPDGYYSQRRYEDWGR</sequence>
<feature type="compositionally biased region" description="Pro residues" evidence="5">
    <location>
        <begin position="336"/>
        <end position="348"/>
    </location>
</feature>
<feature type="compositionally biased region" description="Polar residues" evidence="5">
    <location>
        <begin position="281"/>
        <end position="297"/>
    </location>
</feature>
<gene>
    <name evidence="7 9" type="ORF">BDZ99DRAFT_470155</name>
</gene>
<keyword evidence="1" id="KW-0808">Transferase</keyword>
<dbReference type="InterPro" id="IPR050339">
    <property type="entry name" value="CC_SR_Kinase"/>
</dbReference>
<reference evidence="9" key="3">
    <citation type="submission" date="2025-04" db="UniProtKB">
        <authorList>
            <consortium name="RefSeq"/>
        </authorList>
    </citation>
    <scope>IDENTIFICATION</scope>
    <source>
        <strain evidence="9">CBS 304.34</strain>
    </source>
</reference>
<dbReference type="Pfam" id="PF00069">
    <property type="entry name" value="Pkinase"/>
    <property type="match status" value="1"/>
</dbReference>
<dbReference type="OrthoDB" id="4062651at2759"/>
<dbReference type="RefSeq" id="XP_033584064.1">
    <property type="nucleotide sequence ID" value="XM_033721613.1"/>
</dbReference>
<dbReference type="SUPFAM" id="SSF56112">
    <property type="entry name" value="Protein kinase-like (PK-like)"/>
    <property type="match status" value="1"/>
</dbReference>
<dbReference type="GO" id="GO:0005634">
    <property type="term" value="C:nucleus"/>
    <property type="evidence" value="ECO:0007669"/>
    <property type="project" value="TreeGrafter"/>
</dbReference>
<keyword evidence="4" id="KW-0067">ATP-binding</keyword>
<dbReference type="PROSITE" id="PS50011">
    <property type="entry name" value="PROTEIN_KINASE_DOM"/>
    <property type="match status" value="1"/>
</dbReference>
<feature type="region of interest" description="Disordered" evidence="5">
    <location>
        <begin position="624"/>
        <end position="649"/>
    </location>
</feature>
<keyword evidence="2" id="KW-0547">Nucleotide-binding</keyword>
<dbReference type="Gene3D" id="1.10.510.10">
    <property type="entry name" value="Transferase(Phosphotransferase) domain 1"/>
    <property type="match status" value="1"/>
</dbReference>
<dbReference type="InterPro" id="IPR000719">
    <property type="entry name" value="Prot_kinase_dom"/>
</dbReference>
<dbReference type="InterPro" id="IPR011009">
    <property type="entry name" value="Kinase-like_dom_sf"/>
</dbReference>
<keyword evidence="8" id="KW-1185">Reference proteome</keyword>
<dbReference type="GO" id="GO:0110031">
    <property type="term" value="P:negative regulation of G2/MI transition of meiotic cell cycle"/>
    <property type="evidence" value="ECO:0007669"/>
    <property type="project" value="TreeGrafter"/>
</dbReference>
<reference evidence="9" key="2">
    <citation type="submission" date="2020-04" db="EMBL/GenBank/DDBJ databases">
        <authorList>
            <consortium name="NCBI Genome Project"/>
        </authorList>
    </citation>
    <scope>NUCLEOTIDE SEQUENCE</scope>
    <source>
        <strain evidence="9">CBS 304.34</strain>
    </source>
</reference>
<evidence type="ECO:0000256" key="3">
    <source>
        <dbReference type="ARBA" id="ARBA00022777"/>
    </source>
</evidence>
<feature type="region of interest" description="Disordered" evidence="5">
    <location>
        <begin position="125"/>
        <end position="145"/>
    </location>
</feature>
<dbReference type="Proteomes" id="UP000504636">
    <property type="component" value="Unplaced"/>
</dbReference>
<evidence type="ECO:0000256" key="2">
    <source>
        <dbReference type="ARBA" id="ARBA00022741"/>
    </source>
</evidence>
<dbReference type="GO" id="GO:0005737">
    <property type="term" value="C:cytoplasm"/>
    <property type="evidence" value="ECO:0007669"/>
    <property type="project" value="TreeGrafter"/>
</dbReference>
<accession>A0A6A6Z7W2</accession>
<dbReference type="PANTHER" id="PTHR11042">
    <property type="entry name" value="EUKARYOTIC TRANSLATION INITIATION FACTOR 2-ALPHA KINASE EIF2-ALPHA KINASE -RELATED"/>
    <property type="match status" value="1"/>
</dbReference>
<evidence type="ECO:0000256" key="4">
    <source>
        <dbReference type="ARBA" id="ARBA00022840"/>
    </source>
</evidence>
<protein>
    <submittedName>
        <fullName evidence="7 9">Kinase-like protein</fullName>
    </submittedName>
</protein>
<feature type="compositionally biased region" description="Low complexity" evidence="5">
    <location>
        <begin position="311"/>
        <end position="324"/>
    </location>
</feature>
<feature type="region of interest" description="Disordered" evidence="5">
    <location>
        <begin position="28"/>
        <end position="51"/>
    </location>
</feature>
<evidence type="ECO:0000256" key="1">
    <source>
        <dbReference type="ARBA" id="ARBA00022679"/>
    </source>
</evidence>
<proteinExistence type="predicted"/>
<name>A0A6A6Z7W2_9PEZI</name>
<feature type="region of interest" description="Disordered" evidence="5">
    <location>
        <begin position="231"/>
        <end position="361"/>
    </location>
</feature>
<evidence type="ECO:0000313" key="7">
    <source>
        <dbReference type="EMBL" id="KAF2817100.1"/>
    </source>
</evidence>
<dbReference type="EMBL" id="MU003692">
    <property type="protein sequence ID" value="KAF2817100.1"/>
    <property type="molecule type" value="Genomic_DNA"/>
</dbReference>
<dbReference type="GeneID" id="54462506"/>
<evidence type="ECO:0000313" key="9">
    <source>
        <dbReference type="RefSeq" id="XP_033584064.1"/>
    </source>
</evidence>
<feature type="compositionally biased region" description="Basic and acidic residues" evidence="5">
    <location>
        <begin position="624"/>
        <end position="635"/>
    </location>
</feature>
<reference evidence="7 9" key="1">
    <citation type="journal article" date="2020" name="Stud. Mycol.">
        <title>101 Dothideomycetes genomes: a test case for predicting lifestyles and emergence of pathogens.</title>
        <authorList>
            <person name="Haridas S."/>
            <person name="Albert R."/>
            <person name="Binder M."/>
            <person name="Bloem J."/>
            <person name="Labutti K."/>
            <person name="Salamov A."/>
            <person name="Andreopoulos B."/>
            <person name="Baker S."/>
            <person name="Barry K."/>
            <person name="Bills G."/>
            <person name="Bluhm B."/>
            <person name="Cannon C."/>
            <person name="Castanera R."/>
            <person name="Culley D."/>
            <person name="Daum C."/>
            <person name="Ezra D."/>
            <person name="Gonzalez J."/>
            <person name="Henrissat B."/>
            <person name="Kuo A."/>
            <person name="Liang C."/>
            <person name="Lipzen A."/>
            <person name="Lutzoni F."/>
            <person name="Magnuson J."/>
            <person name="Mondo S."/>
            <person name="Nolan M."/>
            <person name="Ohm R."/>
            <person name="Pangilinan J."/>
            <person name="Park H.-J."/>
            <person name="Ramirez L."/>
            <person name="Alfaro M."/>
            <person name="Sun H."/>
            <person name="Tritt A."/>
            <person name="Yoshinaga Y."/>
            <person name="Zwiers L.-H."/>
            <person name="Turgeon B."/>
            <person name="Goodwin S."/>
            <person name="Spatafora J."/>
            <person name="Crous P."/>
            <person name="Grigoriev I."/>
        </authorList>
    </citation>
    <scope>NUCLEOTIDE SEQUENCE</scope>
    <source>
        <strain evidence="7 9">CBS 304.34</strain>
    </source>
</reference>
<keyword evidence="3 7" id="KW-0418">Kinase</keyword>
<feature type="compositionally biased region" description="Pro residues" evidence="5">
    <location>
        <begin position="125"/>
        <end position="134"/>
    </location>
</feature>